<keyword evidence="3" id="KW-0050">Antiport</keyword>
<keyword evidence="2" id="KW-0813">Transport</keyword>
<evidence type="ECO:0000256" key="4">
    <source>
        <dbReference type="ARBA" id="ARBA00022475"/>
    </source>
</evidence>
<feature type="transmembrane region" description="Helical" evidence="10">
    <location>
        <begin position="101"/>
        <end position="119"/>
    </location>
</feature>
<organism evidence="11 12">
    <name type="scientific">Pseudomonas triclosanedens</name>
    <dbReference type="NCBI Taxonomy" id="2961893"/>
    <lineage>
        <taxon>Bacteria</taxon>
        <taxon>Pseudomonadati</taxon>
        <taxon>Pseudomonadota</taxon>
        <taxon>Gammaproteobacteria</taxon>
        <taxon>Pseudomonadales</taxon>
        <taxon>Pseudomonadaceae</taxon>
        <taxon>Pseudomonas</taxon>
    </lineage>
</organism>
<feature type="transmembrane region" description="Helical" evidence="10">
    <location>
        <begin position="398"/>
        <end position="418"/>
    </location>
</feature>
<proteinExistence type="predicted"/>
<protein>
    <recommendedName>
        <fullName evidence="9">Multidrug-efflux transporter</fullName>
    </recommendedName>
</protein>
<dbReference type="Pfam" id="PF01554">
    <property type="entry name" value="MatE"/>
    <property type="match status" value="2"/>
</dbReference>
<reference evidence="11" key="1">
    <citation type="submission" date="2022-11" db="EMBL/GenBank/DDBJ databases">
        <title>Pseudomonas triclosanedens sp. nov., a triclosan degrader isolated from activated sludge.</title>
        <authorList>
            <person name="Yin Y."/>
            <person name="Lu Z."/>
        </authorList>
    </citation>
    <scope>NUCLEOTIDE SEQUENCE</scope>
    <source>
        <strain evidence="11">ZM23</strain>
    </source>
</reference>
<feature type="transmembrane region" description="Helical" evidence="10">
    <location>
        <begin position="286"/>
        <end position="309"/>
    </location>
</feature>
<gene>
    <name evidence="11" type="ORF">OU419_12540</name>
</gene>
<keyword evidence="12" id="KW-1185">Reference proteome</keyword>
<evidence type="ECO:0000256" key="10">
    <source>
        <dbReference type="SAM" id="Phobius"/>
    </source>
</evidence>
<feature type="transmembrane region" description="Helical" evidence="10">
    <location>
        <begin position="61"/>
        <end position="80"/>
    </location>
</feature>
<evidence type="ECO:0000256" key="9">
    <source>
        <dbReference type="ARBA" id="ARBA00031636"/>
    </source>
</evidence>
<sequence>MTSITQPVSRGRRTSLELKELLTLAAPIMVGQLATAAMGFVDAVMAGSVSPRDLAAVALGNSIWIPVFLLMTGTLLATTAKVAQRFGAGDQPSTGPLVRQALWLALLVGPLAAATLWLLSEPMLRAMKVEEALIEPSRFYLRGIACGMPAVALYHVLRCYSDGLGRTRPSMVLGICGLLLNIPINYVLIYGHLGFPALGGPGCGWATGAVMWFMLLGMLFWVNWAKAYKPSQLFAHWELPSAKVIGSLLAVGLPIGIAVFAESSIFSVIALLIGELGEKVVAGHQIALNFSALVFMIPYSLAMAVTVRVGQSLGAGAPRDARFAAGVGMGAALAYACLSAGGMLLMRDHIAALYTQDPEVLALAATLLVFSALFQFSDAVQVTAAGALRGYQDTRATMIMTLFAYWGIGLPVGYILGLTHWVQDPTGPRGLWEGLIVGLTCAAVMLCIRLARSAKRQIVLNEKRLGDARQPG</sequence>
<feature type="transmembrane region" description="Helical" evidence="10">
    <location>
        <begin position="245"/>
        <end position="274"/>
    </location>
</feature>
<feature type="transmembrane region" description="Helical" evidence="10">
    <location>
        <begin position="172"/>
        <end position="193"/>
    </location>
</feature>
<dbReference type="EMBL" id="CP113432">
    <property type="protein sequence ID" value="WAI52035.1"/>
    <property type="molecule type" value="Genomic_DNA"/>
</dbReference>
<evidence type="ECO:0000313" key="11">
    <source>
        <dbReference type="EMBL" id="WAI52035.1"/>
    </source>
</evidence>
<dbReference type="InterPro" id="IPR048279">
    <property type="entry name" value="MdtK-like"/>
</dbReference>
<dbReference type="PANTHER" id="PTHR43298">
    <property type="entry name" value="MULTIDRUG RESISTANCE PROTEIN NORM-RELATED"/>
    <property type="match status" value="1"/>
</dbReference>
<evidence type="ECO:0000256" key="3">
    <source>
        <dbReference type="ARBA" id="ARBA00022449"/>
    </source>
</evidence>
<evidence type="ECO:0000256" key="8">
    <source>
        <dbReference type="ARBA" id="ARBA00023136"/>
    </source>
</evidence>
<keyword evidence="8 10" id="KW-0472">Membrane</keyword>
<dbReference type="InterPro" id="IPR050222">
    <property type="entry name" value="MATE_MdtK"/>
</dbReference>
<comment type="subcellular location">
    <subcellularLocation>
        <location evidence="1">Cell inner membrane</location>
        <topology evidence="1">Multi-pass membrane protein</topology>
    </subcellularLocation>
</comment>
<keyword evidence="5 10" id="KW-0812">Transmembrane</keyword>
<evidence type="ECO:0000256" key="7">
    <source>
        <dbReference type="ARBA" id="ARBA00023065"/>
    </source>
</evidence>
<evidence type="ECO:0000256" key="6">
    <source>
        <dbReference type="ARBA" id="ARBA00022989"/>
    </source>
</evidence>
<name>A0ABY7A6V4_9PSED</name>
<keyword evidence="6 10" id="KW-1133">Transmembrane helix</keyword>
<dbReference type="PIRSF" id="PIRSF006603">
    <property type="entry name" value="DinF"/>
    <property type="match status" value="1"/>
</dbReference>
<evidence type="ECO:0000256" key="1">
    <source>
        <dbReference type="ARBA" id="ARBA00004429"/>
    </source>
</evidence>
<keyword evidence="7" id="KW-0406">Ion transport</keyword>
<feature type="transmembrane region" description="Helical" evidence="10">
    <location>
        <begin position="430"/>
        <end position="451"/>
    </location>
</feature>
<dbReference type="PANTHER" id="PTHR43298:SF2">
    <property type="entry name" value="FMN_FAD EXPORTER YEEO-RELATED"/>
    <property type="match status" value="1"/>
</dbReference>
<accession>A0ABY7A6V4</accession>
<feature type="transmembrane region" description="Helical" evidence="10">
    <location>
        <begin position="21"/>
        <end position="41"/>
    </location>
</feature>
<keyword evidence="4" id="KW-1003">Cell membrane</keyword>
<dbReference type="NCBIfam" id="TIGR00797">
    <property type="entry name" value="matE"/>
    <property type="match status" value="1"/>
</dbReference>
<dbReference type="CDD" id="cd13131">
    <property type="entry name" value="MATE_NorM_like"/>
    <property type="match status" value="1"/>
</dbReference>
<dbReference type="InterPro" id="IPR002528">
    <property type="entry name" value="MATE_fam"/>
</dbReference>
<dbReference type="Proteomes" id="UP001163624">
    <property type="component" value="Chromosome"/>
</dbReference>
<evidence type="ECO:0000256" key="5">
    <source>
        <dbReference type="ARBA" id="ARBA00022692"/>
    </source>
</evidence>
<feature type="transmembrane region" description="Helical" evidence="10">
    <location>
        <begin position="139"/>
        <end position="160"/>
    </location>
</feature>
<evidence type="ECO:0000313" key="12">
    <source>
        <dbReference type="Proteomes" id="UP001163624"/>
    </source>
</evidence>
<feature type="transmembrane region" description="Helical" evidence="10">
    <location>
        <begin position="205"/>
        <end position="224"/>
    </location>
</feature>
<evidence type="ECO:0000256" key="2">
    <source>
        <dbReference type="ARBA" id="ARBA00022448"/>
    </source>
</evidence>
<feature type="transmembrane region" description="Helical" evidence="10">
    <location>
        <begin position="321"/>
        <end position="345"/>
    </location>
</feature>
<dbReference type="RefSeq" id="WP_254472824.1">
    <property type="nucleotide sequence ID" value="NZ_CP113432.1"/>
</dbReference>
<feature type="transmembrane region" description="Helical" evidence="10">
    <location>
        <begin position="360"/>
        <end position="377"/>
    </location>
</feature>